<dbReference type="EMBL" id="JBAWKS010000001">
    <property type="protein sequence ID" value="MEI4549236.1"/>
    <property type="molecule type" value="Genomic_DNA"/>
</dbReference>
<evidence type="ECO:0000313" key="2">
    <source>
        <dbReference type="Proteomes" id="UP001382455"/>
    </source>
</evidence>
<name>A0ABU8ESQ0_9GAMM</name>
<keyword evidence="2" id="KW-1185">Reference proteome</keyword>
<reference evidence="1 2" key="1">
    <citation type="submission" date="2023-12" db="EMBL/GenBank/DDBJ databases">
        <title>Friends and Foes: Symbiotic and Algicidal bacterial influence on Karenia brevis blooms.</title>
        <authorList>
            <person name="Fei C."/>
            <person name="Mohamed A.R."/>
            <person name="Booker A."/>
            <person name="Arshad M."/>
            <person name="Klass S."/>
            <person name="Ahn S."/>
            <person name="Gilbert P.M."/>
            <person name="Heil C.A."/>
            <person name="Martinez J.M."/>
            <person name="Amin S.A."/>
        </authorList>
    </citation>
    <scope>NUCLEOTIDE SEQUENCE [LARGE SCALE GENOMIC DNA]</scope>
    <source>
        <strain evidence="1 2">CE15</strain>
    </source>
</reference>
<dbReference type="Pfam" id="PF20043">
    <property type="entry name" value="DUF6445"/>
    <property type="match status" value="1"/>
</dbReference>
<organism evidence="1 2">
    <name type="scientific">Pseudoalteromonas spongiae</name>
    <dbReference type="NCBI Taxonomy" id="298657"/>
    <lineage>
        <taxon>Bacteria</taxon>
        <taxon>Pseudomonadati</taxon>
        <taxon>Pseudomonadota</taxon>
        <taxon>Gammaproteobacteria</taxon>
        <taxon>Alteromonadales</taxon>
        <taxon>Pseudoalteromonadaceae</taxon>
        <taxon>Pseudoalteromonas</taxon>
    </lineage>
</organism>
<dbReference type="RefSeq" id="WP_336434853.1">
    <property type="nucleotide sequence ID" value="NZ_JBAWKS010000001.1"/>
</dbReference>
<dbReference type="Proteomes" id="UP001382455">
    <property type="component" value="Unassembled WGS sequence"/>
</dbReference>
<accession>A0ABU8ESQ0</accession>
<dbReference type="InterPro" id="IPR045617">
    <property type="entry name" value="DUF6445"/>
</dbReference>
<proteinExistence type="predicted"/>
<gene>
    <name evidence="1" type="ORF">WAE96_05920</name>
</gene>
<sequence>MFSINKNFTVSESYISGSEHKLIIIDNAFNDLDKIIDYANNTAYFQPPGKDGTLYPGSRDEMPAPYYEAFTTLLGRVFPSSIKHQIARCWLSKITVKPDQLSPMQTMPHYDSLLNEDMAAVHYLSGNELGGTNFYRYRECENITLSQSDEPLIINMLKQHQASKSTGYIEQSNEVFEKVHSVEAKPNRIVIYSGNILHSPSVTKYVDFDKKSPNSRTSINSFFKRLN</sequence>
<protein>
    <submittedName>
        <fullName evidence="1">DUF6445 family protein</fullName>
    </submittedName>
</protein>
<comment type="caution">
    <text evidence="1">The sequence shown here is derived from an EMBL/GenBank/DDBJ whole genome shotgun (WGS) entry which is preliminary data.</text>
</comment>
<evidence type="ECO:0000313" key="1">
    <source>
        <dbReference type="EMBL" id="MEI4549236.1"/>
    </source>
</evidence>